<dbReference type="EMBL" id="FNID01000015">
    <property type="protein sequence ID" value="SDN28569.1"/>
    <property type="molecule type" value="Genomic_DNA"/>
</dbReference>
<keyword evidence="3" id="KW-1185">Reference proteome</keyword>
<name>A0A1H0A4H8_9FIRM</name>
<evidence type="ECO:0000256" key="1">
    <source>
        <dbReference type="SAM" id="Phobius"/>
    </source>
</evidence>
<feature type="transmembrane region" description="Helical" evidence="1">
    <location>
        <begin position="53"/>
        <end position="75"/>
    </location>
</feature>
<proteinExistence type="predicted"/>
<keyword evidence="1" id="KW-0472">Membrane</keyword>
<reference evidence="2 3" key="1">
    <citation type="submission" date="2016-10" db="EMBL/GenBank/DDBJ databases">
        <authorList>
            <person name="de Groot N.N."/>
        </authorList>
    </citation>
    <scope>NUCLEOTIDE SEQUENCE [LARGE SCALE GENOMIC DNA]</scope>
    <source>
        <strain evidence="2 3">CGMCC 1.5012</strain>
    </source>
</reference>
<sequence length="243" mass="26464">MNTNLTNSSANVLAKNTKQVSAAGTGLRLLKTACFAVVIAATGILFICLGIPWYIGAVIIAIAPLLIILDVISLIRNSDVRLDETKQPELDTLELEADEVLTATIPAVKRFGAARSNGVMGAPKVIAPENALIITNKAIWALTVPLQGVDKIIGGTDMGKWQWMSAYEDIINGLNRMVSSLPFEEVLKQGRAKRLMKLEELQSAKALPYTYAISFARADGKKFGYSIRLQEDFERAKVFLGIQ</sequence>
<keyword evidence="1" id="KW-1133">Transmembrane helix</keyword>
<accession>A0A1H0A4H8</accession>
<dbReference type="AlphaFoldDB" id="A0A1H0A4H8"/>
<dbReference type="Proteomes" id="UP000199182">
    <property type="component" value="Unassembled WGS sequence"/>
</dbReference>
<dbReference type="RefSeq" id="WP_092639946.1">
    <property type="nucleotide sequence ID" value="NZ_FNID01000015.1"/>
</dbReference>
<keyword evidence="1" id="KW-0812">Transmembrane</keyword>
<evidence type="ECO:0000313" key="2">
    <source>
        <dbReference type="EMBL" id="SDN28569.1"/>
    </source>
</evidence>
<evidence type="ECO:0000313" key="3">
    <source>
        <dbReference type="Proteomes" id="UP000199182"/>
    </source>
</evidence>
<organism evidence="2 3">
    <name type="scientific">Acetanaerobacterium elongatum</name>
    <dbReference type="NCBI Taxonomy" id="258515"/>
    <lineage>
        <taxon>Bacteria</taxon>
        <taxon>Bacillati</taxon>
        <taxon>Bacillota</taxon>
        <taxon>Clostridia</taxon>
        <taxon>Eubacteriales</taxon>
        <taxon>Oscillospiraceae</taxon>
        <taxon>Acetanaerobacterium</taxon>
    </lineage>
</organism>
<protein>
    <submittedName>
        <fullName evidence="2">Uncharacterized protein</fullName>
    </submittedName>
</protein>
<gene>
    <name evidence="2" type="ORF">SAMN05192585_11531</name>
</gene>
<feature type="transmembrane region" description="Helical" evidence="1">
    <location>
        <begin position="29"/>
        <end position="47"/>
    </location>
</feature>